<keyword evidence="3" id="KW-1185">Reference proteome</keyword>
<proteinExistence type="predicted"/>
<comment type="caution">
    <text evidence="2">The sequence shown here is derived from an EMBL/GenBank/DDBJ whole genome shotgun (WGS) entry which is preliminary data.</text>
</comment>
<dbReference type="EMBL" id="LNIX01000033">
    <property type="protein sequence ID" value="OXA40586.1"/>
    <property type="molecule type" value="Genomic_DNA"/>
</dbReference>
<accession>A0A226D8K8</accession>
<evidence type="ECO:0000313" key="3">
    <source>
        <dbReference type="Proteomes" id="UP000198287"/>
    </source>
</evidence>
<organism evidence="2 3">
    <name type="scientific">Folsomia candida</name>
    <name type="common">Springtail</name>
    <dbReference type="NCBI Taxonomy" id="158441"/>
    <lineage>
        <taxon>Eukaryota</taxon>
        <taxon>Metazoa</taxon>
        <taxon>Ecdysozoa</taxon>
        <taxon>Arthropoda</taxon>
        <taxon>Hexapoda</taxon>
        <taxon>Collembola</taxon>
        <taxon>Entomobryomorpha</taxon>
        <taxon>Isotomoidea</taxon>
        <taxon>Isotomidae</taxon>
        <taxon>Proisotominae</taxon>
        <taxon>Folsomia</taxon>
    </lineage>
</organism>
<dbReference type="Proteomes" id="UP000198287">
    <property type="component" value="Unassembled WGS sequence"/>
</dbReference>
<sequence>IMMSKADQSVAGPSHAGSSSRVMADTIRTTSTIKTESRTEPVDQSEVYLSSDDEDEEDEIEEEKMKIADVLMDIKHWVRIQQKFFAPNPTAVPISEERYPTSSRIARKFLKLVMALDDVVDVLDDNRRRGYPLYEMRRAQRLRELVTATATVPEIIDCVQDEERSEPIPDPPATPRPSTPTPPVTPQRSISNQCETRRKSTRIRRPILKPSDSTTFKATSGKKMVIFSYKNSKIWNIYLVINNTYYYVKI</sequence>
<protein>
    <submittedName>
        <fullName evidence="2">Uncharacterized protein</fullName>
    </submittedName>
</protein>
<feature type="region of interest" description="Disordered" evidence="1">
    <location>
        <begin position="1"/>
        <end position="58"/>
    </location>
</feature>
<dbReference type="OrthoDB" id="8922241at2759"/>
<reference evidence="2 3" key="1">
    <citation type="submission" date="2015-12" db="EMBL/GenBank/DDBJ databases">
        <title>The genome of Folsomia candida.</title>
        <authorList>
            <person name="Faddeeva A."/>
            <person name="Derks M.F."/>
            <person name="Anvar Y."/>
            <person name="Smit S."/>
            <person name="Van Straalen N."/>
            <person name="Roelofs D."/>
        </authorList>
    </citation>
    <scope>NUCLEOTIDE SEQUENCE [LARGE SCALE GENOMIC DNA]</scope>
    <source>
        <strain evidence="2 3">VU population</strain>
        <tissue evidence="2">Whole body</tissue>
    </source>
</reference>
<dbReference type="AlphaFoldDB" id="A0A226D8K8"/>
<gene>
    <name evidence="2" type="ORF">Fcan01_24652</name>
</gene>
<feature type="compositionally biased region" description="Polar residues" evidence="1">
    <location>
        <begin position="16"/>
        <end position="34"/>
    </location>
</feature>
<feature type="non-terminal residue" evidence="2">
    <location>
        <position position="1"/>
    </location>
</feature>
<feature type="compositionally biased region" description="Pro residues" evidence="1">
    <location>
        <begin position="168"/>
        <end position="185"/>
    </location>
</feature>
<name>A0A226D8K8_FOLCA</name>
<evidence type="ECO:0000256" key="1">
    <source>
        <dbReference type="SAM" id="MobiDB-lite"/>
    </source>
</evidence>
<evidence type="ECO:0000313" key="2">
    <source>
        <dbReference type="EMBL" id="OXA40586.1"/>
    </source>
</evidence>
<feature type="region of interest" description="Disordered" evidence="1">
    <location>
        <begin position="159"/>
        <end position="203"/>
    </location>
</feature>